<protein>
    <submittedName>
        <fullName evidence="1">Uncharacterized protein</fullName>
    </submittedName>
</protein>
<sequence>MSFQRHYDISCVTNELDRSLIQNAIDAVNLACSQEIDAWLYVETRGILSDYTRTIDSSDTMKNTIFNHMHKIGHSGPSVTYTIHSLVSLATEYSEWRRRIEEHTSREEGDNQLLNNWRQNVLVPYYISMSGGGCRSSVGPILQQFLELKASFQCRYLPIINNTEKELINLLGNTDNDRLSLLEDIIKDVCDSQELRLLANSIRRRIYHVKQGEEYYSGMLYSQKSILRGAIESKNPVALKAAMNPGWTSLSLLESNEYIEAQELLGRLSSSGDHVDENRS</sequence>
<dbReference type="EMBL" id="MN740728">
    <property type="protein sequence ID" value="QHS80929.1"/>
    <property type="molecule type" value="Genomic_DNA"/>
</dbReference>
<dbReference type="AlphaFoldDB" id="A0A6C0AM99"/>
<evidence type="ECO:0000313" key="1">
    <source>
        <dbReference type="EMBL" id="QHS80929.1"/>
    </source>
</evidence>
<reference evidence="1" key="1">
    <citation type="journal article" date="2020" name="Nature">
        <title>Giant virus diversity and host interactions through global metagenomics.</title>
        <authorList>
            <person name="Schulz F."/>
            <person name="Roux S."/>
            <person name="Paez-Espino D."/>
            <person name="Jungbluth S."/>
            <person name="Walsh D.A."/>
            <person name="Denef V.J."/>
            <person name="McMahon K.D."/>
            <person name="Konstantinidis K.T."/>
            <person name="Eloe-Fadrosh E.A."/>
            <person name="Kyrpides N.C."/>
            <person name="Woyke T."/>
        </authorList>
    </citation>
    <scope>NUCLEOTIDE SEQUENCE</scope>
    <source>
        <strain evidence="1">GVMAG-S-1101161-73</strain>
    </source>
</reference>
<proteinExistence type="predicted"/>
<accession>A0A6C0AM99</accession>
<organism evidence="1">
    <name type="scientific">viral metagenome</name>
    <dbReference type="NCBI Taxonomy" id="1070528"/>
    <lineage>
        <taxon>unclassified sequences</taxon>
        <taxon>metagenomes</taxon>
        <taxon>organismal metagenomes</taxon>
    </lineage>
</organism>
<name>A0A6C0AM99_9ZZZZ</name>